<reference evidence="1 2" key="1">
    <citation type="submission" date="2019-04" db="EMBL/GenBank/DDBJ databases">
        <title>Three New Species of Nocardioides, Nocardioides euryhalodurans sp. nov., Nocardioides seonyuensis sp. nov. and Nocardioides eburneoflavus sp. nov. Isolated from Soil.</title>
        <authorList>
            <person name="Roh S.G."/>
            <person name="Lee C."/>
            <person name="Kim M.-K."/>
            <person name="Kim S.B."/>
        </authorList>
    </citation>
    <scope>NUCLEOTIDE SEQUENCE [LARGE SCALE GENOMIC DNA]</scope>
    <source>
        <strain evidence="1 2">MMS17-SY213</strain>
    </source>
</reference>
<accession>A0A4Z1C7F6</accession>
<organism evidence="1 2">
    <name type="scientific">Nocardioides eburneiflavus</name>
    <dbReference type="NCBI Taxonomy" id="2518372"/>
    <lineage>
        <taxon>Bacteria</taxon>
        <taxon>Bacillati</taxon>
        <taxon>Actinomycetota</taxon>
        <taxon>Actinomycetes</taxon>
        <taxon>Propionibacteriales</taxon>
        <taxon>Nocardioidaceae</taxon>
        <taxon>Nocardioides</taxon>
    </lineage>
</organism>
<dbReference type="OrthoDB" id="3509248at2"/>
<dbReference type="Proteomes" id="UP000297496">
    <property type="component" value="Unassembled WGS sequence"/>
</dbReference>
<proteinExistence type="predicted"/>
<dbReference type="RefSeq" id="WP_135837736.1">
    <property type="nucleotide sequence ID" value="NZ_SRRO01000001.1"/>
</dbReference>
<evidence type="ECO:0000313" key="2">
    <source>
        <dbReference type="Proteomes" id="UP000297496"/>
    </source>
</evidence>
<dbReference type="AlphaFoldDB" id="A0A4Z1C7F6"/>
<name>A0A4Z1C7F6_9ACTN</name>
<gene>
    <name evidence="1" type="ORF">EXE59_03965</name>
</gene>
<protein>
    <submittedName>
        <fullName evidence="1">Uncharacterized protein</fullName>
    </submittedName>
</protein>
<sequence>MSDAWNVSEAELDAFLDEWEAVDRAAAEYLAERVPGVRDSLADDDARWVGHLAETISPSEEPEEHEVEAVSAVMALQHADWLGLALGAVRRGPGAVLDPRRVQTDVDLLDDMEGEIEDREGHLGVLEMALLHLTPLWQDLGVLDEDDRLTERGVWGLPRALHRAWSE</sequence>
<comment type="caution">
    <text evidence="1">The sequence shown here is derived from an EMBL/GenBank/DDBJ whole genome shotgun (WGS) entry which is preliminary data.</text>
</comment>
<dbReference type="EMBL" id="SRRO01000001">
    <property type="protein sequence ID" value="TGN63196.1"/>
    <property type="molecule type" value="Genomic_DNA"/>
</dbReference>
<keyword evidence="2" id="KW-1185">Reference proteome</keyword>
<evidence type="ECO:0000313" key="1">
    <source>
        <dbReference type="EMBL" id="TGN63196.1"/>
    </source>
</evidence>